<gene>
    <name evidence="1" type="ORF">BH720_003050</name>
</gene>
<dbReference type="Proteomes" id="UP000095472">
    <property type="component" value="Chromosome"/>
</dbReference>
<reference evidence="1 2" key="1">
    <citation type="journal article" date="2016" name="Genome Announc.">
        <title>Draft Genome Sequence of the Thermotolerant Cyanobacterium Desertifilum sp. IPPAS B-1220.</title>
        <authorList>
            <person name="Mironov K.S."/>
            <person name="Sinetova M.A."/>
            <person name="Bolatkhan K."/>
            <person name="Zayadan B.K."/>
            <person name="Ustinova V.V."/>
            <person name="Kupriyanova E.V."/>
            <person name="Skrypnik A.N."/>
            <person name="Gogoleva N.E."/>
            <person name="Gogolev Y.V."/>
            <person name="Los D.A."/>
        </authorList>
    </citation>
    <scope>NUCLEOTIDE SEQUENCE [LARGE SCALE GENOMIC DNA]</scope>
    <source>
        <strain evidence="1 2">IPPAS B-1220</strain>
    </source>
</reference>
<proteinExistence type="predicted"/>
<name>A0ACD5GVW7_9CYAN</name>
<accession>A0ACD5GVW7</accession>
<dbReference type="EMBL" id="CP182909">
    <property type="protein sequence ID" value="XPM64907.1"/>
    <property type="molecule type" value="Genomic_DNA"/>
</dbReference>
<sequence length="70" mass="8233">MLSLWLDTARVHQTSRATLVWQRNTHFVLPTQPDTTALQTVDEFLKLWTSRGWDREQQGVWLQTGTQFTC</sequence>
<keyword evidence="2" id="KW-1185">Reference proteome</keyword>
<evidence type="ECO:0000313" key="2">
    <source>
        <dbReference type="Proteomes" id="UP000095472"/>
    </source>
</evidence>
<evidence type="ECO:0000313" key="1">
    <source>
        <dbReference type="EMBL" id="XPM64907.1"/>
    </source>
</evidence>
<protein>
    <submittedName>
        <fullName evidence="1">Uncharacterized protein</fullName>
    </submittedName>
</protein>
<organism evidence="1 2">
    <name type="scientific">Desertifilum tharense IPPAS B-1220</name>
    <dbReference type="NCBI Taxonomy" id="1781255"/>
    <lineage>
        <taxon>Bacteria</taxon>
        <taxon>Bacillati</taxon>
        <taxon>Cyanobacteriota</taxon>
        <taxon>Cyanophyceae</taxon>
        <taxon>Desertifilales</taxon>
        <taxon>Desertifilaceae</taxon>
        <taxon>Desertifilum</taxon>
    </lineage>
</organism>